<dbReference type="GO" id="GO:0046872">
    <property type="term" value="F:metal ion binding"/>
    <property type="evidence" value="ECO:0007669"/>
    <property type="project" value="UniProtKB-KW"/>
</dbReference>
<evidence type="ECO:0000259" key="2">
    <source>
        <dbReference type="PROSITE" id="PS51819"/>
    </source>
</evidence>
<evidence type="ECO:0000256" key="1">
    <source>
        <dbReference type="ARBA" id="ARBA00022723"/>
    </source>
</evidence>
<dbReference type="GO" id="GO:0046491">
    <property type="term" value="P:L-methylmalonyl-CoA metabolic process"/>
    <property type="evidence" value="ECO:0007669"/>
    <property type="project" value="TreeGrafter"/>
</dbReference>
<dbReference type="InterPro" id="IPR019587">
    <property type="entry name" value="Polyketide_cyclase/dehydratase"/>
</dbReference>
<evidence type="ECO:0000313" key="4">
    <source>
        <dbReference type="Proteomes" id="UP000243232"/>
    </source>
</evidence>
<dbReference type="Pfam" id="PF13669">
    <property type="entry name" value="Glyoxalase_4"/>
    <property type="match status" value="1"/>
</dbReference>
<dbReference type="PANTHER" id="PTHR43048">
    <property type="entry name" value="METHYLMALONYL-COA EPIMERASE"/>
    <property type="match status" value="1"/>
</dbReference>
<accession>A0A1H2FZR1</accession>
<reference evidence="4" key="1">
    <citation type="submission" date="2016-10" db="EMBL/GenBank/DDBJ databases">
        <authorList>
            <person name="Varghese N."/>
            <person name="Submissions S."/>
        </authorList>
    </citation>
    <scope>NUCLEOTIDE SEQUENCE [LARGE SCALE GENOMIC DNA]</scope>
    <source>
        <strain evidence="4">DSM 17875</strain>
    </source>
</reference>
<feature type="domain" description="VOC" evidence="2">
    <location>
        <begin position="7"/>
        <end position="148"/>
    </location>
</feature>
<keyword evidence="3" id="KW-0223">Dioxygenase</keyword>
<dbReference type="InterPro" id="IPR051785">
    <property type="entry name" value="MMCE/EMCE_epimerase"/>
</dbReference>
<dbReference type="PROSITE" id="PS51819">
    <property type="entry name" value="VOC"/>
    <property type="match status" value="1"/>
</dbReference>
<dbReference type="CDD" id="cd07821">
    <property type="entry name" value="PYR_PYL_RCAR_like"/>
    <property type="match status" value="1"/>
</dbReference>
<dbReference type="Proteomes" id="UP000243232">
    <property type="component" value="Chromosome I"/>
</dbReference>
<dbReference type="Gene3D" id="3.10.180.10">
    <property type="entry name" value="2,3-Dihydroxybiphenyl 1,2-Dioxygenase, domain 1"/>
    <property type="match status" value="2"/>
</dbReference>
<sequence length="472" mass="52996">MSIVSIPFNQIAFAVIDLRRTEAWWREGLGFLPAGGNRLLFRPPLSDGLVQKIPGLAMTCWCMVGRNDWAQLEMFQYEKPNSKLMADDYLPNNIGYTRCGIWVEDFDAALAQLELIGTRPLTPPIGEEGKRRVCVRNPDGVYVELMEDDPLPDKSGVGRLDCPVAIRTATMSTPDMHKSVEFVTKALGMYELPEQLHSDEHEALWGLEGARCQRKLFIGGSDNETILLEIVQYLKPRGKPLPEDYRLCDQGILNICFGDPQSGKGVYAQLAQAQEHGAVATTPKVLDMKLVGCVYVDDPLGFSYEFMWAKPGWAHKAFGFVPTRMDERPELDNQRVECSIKIAATPERLFAELGDHEGLSEWSGLGQVRLDKPGLKEPNGRFAERVVSSPVGTIREQITEWIPGQGYRYRILEGSPFVGYWGHVQLTAEKDLTRVDWIIRYRSKVPGLGGVFHKVIEGKFNAALQALKERVE</sequence>
<dbReference type="STRING" id="364197.SAMN05216296_1934"/>
<dbReference type="AlphaFoldDB" id="A0A1H2FZR1"/>
<dbReference type="InterPro" id="IPR029068">
    <property type="entry name" value="Glyas_Bleomycin-R_OHBP_Dase"/>
</dbReference>
<keyword evidence="4" id="KW-1185">Reference proteome</keyword>
<dbReference type="SUPFAM" id="SSF54593">
    <property type="entry name" value="Glyoxalase/Bleomycin resistance protein/Dihydroxybiphenyl dioxygenase"/>
    <property type="match status" value="2"/>
</dbReference>
<dbReference type="Gene3D" id="3.30.530.20">
    <property type="match status" value="1"/>
</dbReference>
<dbReference type="GO" id="GO:0004493">
    <property type="term" value="F:methylmalonyl-CoA epimerase activity"/>
    <property type="evidence" value="ECO:0007669"/>
    <property type="project" value="TreeGrafter"/>
</dbReference>
<dbReference type="SUPFAM" id="SSF55961">
    <property type="entry name" value="Bet v1-like"/>
    <property type="match status" value="1"/>
</dbReference>
<dbReference type="InterPro" id="IPR023393">
    <property type="entry name" value="START-like_dom_sf"/>
</dbReference>
<dbReference type="EMBL" id="LT629785">
    <property type="protein sequence ID" value="SDU12811.1"/>
    <property type="molecule type" value="Genomic_DNA"/>
</dbReference>
<dbReference type="Pfam" id="PF10604">
    <property type="entry name" value="Polyketide_cyc2"/>
    <property type="match status" value="1"/>
</dbReference>
<dbReference type="GO" id="GO:0051213">
    <property type="term" value="F:dioxygenase activity"/>
    <property type="evidence" value="ECO:0007669"/>
    <property type="project" value="UniProtKB-KW"/>
</dbReference>
<organism evidence="3 4">
    <name type="scientific">Pseudomonas pohangensis</name>
    <dbReference type="NCBI Taxonomy" id="364197"/>
    <lineage>
        <taxon>Bacteria</taxon>
        <taxon>Pseudomonadati</taxon>
        <taxon>Pseudomonadota</taxon>
        <taxon>Gammaproteobacteria</taxon>
        <taxon>Pseudomonadales</taxon>
        <taxon>Pseudomonadaceae</taxon>
        <taxon>Pseudomonas</taxon>
    </lineage>
</organism>
<keyword evidence="3" id="KW-0560">Oxidoreductase</keyword>
<name>A0A1H2FZR1_9PSED</name>
<proteinExistence type="predicted"/>
<dbReference type="RefSeq" id="WP_090194510.1">
    <property type="nucleotide sequence ID" value="NZ_LT629785.1"/>
</dbReference>
<dbReference type="PANTHER" id="PTHR43048:SF3">
    <property type="entry name" value="METHYLMALONYL-COA EPIMERASE, MITOCHONDRIAL"/>
    <property type="match status" value="1"/>
</dbReference>
<gene>
    <name evidence="3" type="ORF">SAMN05216296_1934</name>
</gene>
<dbReference type="InterPro" id="IPR037523">
    <property type="entry name" value="VOC_core"/>
</dbReference>
<keyword evidence="1" id="KW-0479">Metal-binding</keyword>
<dbReference type="OrthoDB" id="191189at2"/>
<evidence type="ECO:0000313" key="3">
    <source>
        <dbReference type="EMBL" id="SDU12811.1"/>
    </source>
</evidence>
<protein>
    <submittedName>
        <fullName evidence="3">Catechol 2,3-dioxygenase</fullName>
    </submittedName>
</protein>